<gene>
    <name evidence="1" type="ORF">LCGC14_3038460</name>
</gene>
<dbReference type="EMBL" id="LAZR01063678">
    <property type="protein sequence ID" value="KKK59033.1"/>
    <property type="molecule type" value="Genomic_DNA"/>
</dbReference>
<comment type="caution">
    <text evidence="1">The sequence shown here is derived from an EMBL/GenBank/DDBJ whole genome shotgun (WGS) entry which is preliminary data.</text>
</comment>
<accession>A0A0F8WQV9</accession>
<feature type="non-terminal residue" evidence="1">
    <location>
        <position position="1"/>
    </location>
</feature>
<sequence length="33" mass="3155">GLGVPELAISALGENAVCIGAASVVMDRVLAAS</sequence>
<protein>
    <submittedName>
        <fullName evidence="1">Uncharacterized protein</fullName>
    </submittedName>
</protein>
<dbReference type="AlphaFoldDB" id="A0A0F8WQV9"/>
<proteinExistence type="predicted"/>
<evidence type="ECO:0000313" key="1">
    <source>
        <dbReference type="EMBL" id="KKK59033.1"/>
    </source>
</evidence>
<reference evidence="1" key="1">
    <citation type="journal article" date="2015" name="Nature">
        <title>Complex archaea that bridge the gap between prokaryotes and eukaryotes.</title>
        <authorList>
            <person name="Spang A."/>
            <person name="Saw J.H."/>
            <person name="Jorgensen S.L."/>
            <person name="Zaremba-Niedzwiedzka K."/>
            <person name="Martijn J."/>
            <person name="Lind A.E."/>
            <person name="van Eijk R."/>
            <person name="Schleper C."/>
            <person name="Guy L."/>
            <person name="Ettema T.J."/>
        </authorList>
    </citation>
    <scope>NUCLEOTIDE SEQUENCE</scope>
</reference>
<organism evidence="1">
    <name type="scientific">marine sediment metagenome</name>
    <dbReference type="NCBI Taxonomy" id="412755"/>
    <lineage>
        <taxon>unclassified sequences</taxon>
        <taxon>metagenomes</taxon>
        <taxon>ecological metagenomes</taxon>
    </lineage>
</organism>
<name>A0A0F8WQV9_9ZZZZ</name>